<evidence type="ECO:0000313" key="2">
    <source>
        <dbReference type="EMBL" id="SPP99043.1"/>
    </source>
</evidence>
<accession>A0A2U3QCB3</accession>
<reference evidence="2 3" key="1">
    <citation type="submission" date="2018-03" db="EMBL/GenBank/DDBJ databases">
        <authorList>
            <person name="Gully D."/>
        </authorList>
    </citation>
    <scope>NUCLEOTIDE SEQUENCE [LARGE SCALE GENOMIC DNA]</scope>
    <source>
        <strain evidence="2">ORS3257</strain>
    </source>
</reference>
<dbReference type="EMBL" id="LS398110">
    <property type="protein sequence ID" value="SPP99043.1"/>
    <property type="molecule type" value="Genomic_DNA"/>
</dbReference>
<sequence>MHDAVLLLGGNGRLLLLLIVSWQHRTPKDAKEERRNSGERAVMSQAQSNAYIIEIHDRAAGIITRDERGFRFFSSERLFDSLEGRQFRSAREAERAARAVLSERSRRASSQPSPTDLTERAAL</sequence>
<dbReference type="AlphaFoldDB" id="A0A2U3QCB3"/>
<evidence type="ECO:0000313" key="3">
    <source>
        <dbReference type="Proteomes" id="UP000246085"/>
    </source>
</evidence>
<evidence type="ECO:0000256" key="1">
    <source>
        <dbReference type="SAM" id="MobiDB-lite"/>
    </source>
</evidence>
<name>A0A2U3QCB3_9BRAD</name>
<organism evidence="2 3">
    <name type="scientific">Bradyrhizobium vignae</name>
    <dbReference type="NCBI Taxonomy" id="1549949"/>
    <lineage>
        <taxon>Bacteria</taxon>
        <taxon>Pseudomonadati</taxon>
        <taxon>Pseudomonadota</taxon>
        <taxon>Alphaproteobacteria</taxon>
        <taxon>Hyphomicrobiales</taxon>
        <taxon>Nitrobacteraceae</taxon>
        <taxon>Bradyrhizobium</taxon>
    </lineage>
</organism>
<proteinExistence type="predicted"/>
<feature type="region of interest" description="Disordered" evidence="1">
    <location>
        <begin position="100"/>
        <end position="123"/>
    </location>
</feature>
<dbReference type="KEGG" id="bvz:BRAD3257_8456"/>
<dbReference type="Proteomes" id="UP000246085">
    <property type="component" value="Chromosome BRAD3257"/>
</dbReference>
<gene>
    <name evidence="2" type="ORF">BRAD3257_8456</name>
</gene>
<protein>
    <submittedName>
        <fullName evidence="2">Uncharacterized protein</fullName>
    </submittedName>
</protein>